<dbReference type="Proteomes" id="UP000054771">
    <property type="component" value="Unassembled WGS sequence"/>
</dbReference>
<dbReference type="Pfam" id="PF04402">
    <property type="entry name" value="SIMPL"/>
    <property type="match status" value="1"/>
</dbReference>
<evidence type="ECO:0000313" key="2">
    <source>
        <dbReference type="EMBL" id="CEL10080.1"/>
    </source>
</evidence>
<evidence type="ECO:0008006" key="4">
    <source>
        <dbReference type="Google" id="ProtNLM"/>
    </source>
</evidence>
<dbReference type="PANTHER" id="PTHR34387:SF2">
    <property type="entry name" value="SLR1258 PROTEIN"/>
    <property type="match status" value="1"/>
</dbReference>
<organism evidence="2 3">
    <name type="scientific">Aspergillus calidoustus</name>
    <dbReference type="NCBI Taxonomy" id="454130"/>
    <lineage>
        <taxon>Eukaryota</taxon>
        <taxon>Fungi</taxon>
        <taxon>Dikarya</taxon>
        <taxon>Ascomycota</taxon>
        <taxon>Pezizomycotina</taxon>
        <taxon>Eurotiomycetes</taxon>
        <taxon>Eurotiomycetidae</taxon>
        <taxon>Eurotiales</taxon>
        <taxon>Aspergillaceae</taxon>
        <taxon>Aspergillus</taxon>
        <taxon>Aspergillus subgen. Nidulantes</taxon>
    </lineage>
</organism>
<dbReference type="InterPro" id="IPR007497">
    <property type="entry name" value="SIMPL/DUF541"/>
</dbReference>
<protein>
    <recommendedName>
        <fullName evidence="4">SIMPL domain-containing protein</fullName>
    </recommendedName>
</protein>
<feature type="compositionally biased region" description="Basic and acidic residues" evidence="1">
    <location>
        <begin position="206"/>
        <end position="219"/>
    </location>
</feature>
<dbReference type="Gene3D" id="3.30.110.170">
    <property type="entry name" value="Protein of unknown function (DUF541), domain 1"/>
    <property type="match status" value="1"/>
</dbReference>
<name>A0A0U5GEC5_ASPCI</name>
<dbReference type="OMA" id="CRKLAVW"/>
<dbReference type="AlphaFoldDB" id="A0A0U5GEC5"/>
<accession>A0A0U5GEC5</accession>
<feature type="region of interest" description="Disordered" evidence="1">
    <location>
        <begin position="200"/>
        <end position="219"/>
    </location>
</feature>
<reference evidence="3" key="1">
    <citation type="journal article" date="2016" name="Genome Announc.">
        <title>Draft genome sequences of fungus Aspergillus calidoustus.</title>
        <authorList>
            <person name="Horn F."/>
            <person name="Linde J."/>
            <person name="Mattern D.J."/>
            <person name="Walther G."/>
            <person name="Guthke R."/>
            <person name="Scherlach K."/>
            <person name="Martin K."/>
            <person name="Brakhage A.A."/>
            <person name="Petzke L."/>
            <person name="Valiante V."/>
        </authorList>
    </citation>
    <scope>NUCLEOTIDE SEQUENCE [LARGE SCALE GENOMIC DNA]</scope>
    <source>
        <strain evidence="3">SF006504</strain>
    </source>
</reference>
<dbReference type="PANTHER" id="PTHR34387">
    <property type="entry name" value="SLR1258 PROTEIN"/>
    <property type="match status" value="1"/>
</dbReference>
<evidence type="ECO:0000313" key="3">
    <source>
        <dbReference type="Proteomes" id="UP000054771"/>
    </source>
</evidence>
<dbReference type="EMBL" id="CDMC01000016">
    <property type="protein sequence ID" value="CEL10080.1"/>
    <property type="molecule type" value="Genomic_DNA"/>
</dbReference>
<dbReference type="InterPro" id="IPR052022">
    <property type="entry name" value="26kDa_periplasmic_antigen"/>
</dbReference>
<proteinExistence type="predicted"/>
<keyword evidence="3" id="KW-1185">Reference proteome</keyword>
<gene>
    <name evidence="2" type="ORF">ASPCAL13207</name>
</gene>
<sequence>MPPFTITTTGHASIARPAERGTLRLSIADSGAEPKTVSSNVVSCTNTLKSLIKPLYTRTASGEIAPDAKVTHWSLGTLSTYSYAVADRRDRKKIEQRVFHASTNMEVKFRDFTALAHFASELAALPLVDVDGVDWALTEVSKRELARRVRSLAGRDALERAEDYAGTFGKDRVFVSEVVEEGRGGYGGVAYGVVSSRRAGAPGGRRGGDGDGEGREGLEFRPEEVEVSAEVTVKFVTE</sequence>
<dbReference type="OrthoDB" id="3335918at2759"/>
<dbReference type="GO" id="GO:0006974">
    <property type="term" value="P:DNA damage response"/>
    <property type="evidence" value="ECO:0007669"/>
    <property type="project" value="TreeGrafter"/>
</dbReference>
<evidence type="ECO:0000256" key="1">
    <source>
        <dbReference type="SAM" id="MobiDB-lite"/>
    </source>
</evidence>